<proteinExistence type="predicted"/>
<name>A0A5B7CKT8_PORTR</name>
<protein>
    <submittedName>
        <fullName evidence="2">Uncharacterized protein</fullName>
    </submittedName>
</protein>
<organism evidence="2 3">
    <name type="scientific">Portunus trituberculatus</name>
    <name type="common">Swimming crab</name>
    <name type="synonym">Neptunus trituberculatus</name>
    <dbReference type="NCBI Taxonomy" id="210409"/>
    <lineage>
        <taxon>Eukaryota</taxon>
        <taxon>Metazoa</taxon>
        <taxon>Ecdysozoa</taxon>
        <taxon>Arthropoda</taxon>
        <taxon>Crustacea</taxon>
        <taxon>Multicrustacea</taxon>
        <taxon>Malacostraca</taxon>
        <taxon>Eumalacostraca</taxon>
        <taxon>Eucarida</taxon>
        <taxon>Decapoda</taxon>
        <taxon>Pleocyemata</taxon>
        <taxon>Brachyura</taxon>
        <taxon>Eubrachyura</taxon>
        <taxon>Portunoidea</taxon>
        <taxon>Portunidae</taxon>
        <taxon>Portuninae</taxon>
        <taxon>Portunus</taxon>
    </lineage>
</organism>
<dbReference type="Proteomes" id="UP000324222">
    <property type="component" value="Unassembled WGS sequence"/>
</dbReference>
<accession>A0A5B7CKT8</accession>
<evidence type="ECO:0000313" key="3">
    <source>
        <dbReference type="Proteomes" id="UP000324222"/>
    </source>
</evidence>
<comment type="caution">
    <text evidence="2">The sequence shown here is derived from an EMBL/GenBank/DDBJ whole genome shotgun (WGS) entry which is preliminary data.</text>
</comment>
<reference evidence="2 3" key="1">
    <citation type="submission" date="2019-05" db="EMBL/GenBank/DDBJ databases">
        <title>Another draft genome of Portunus trituberculatus and its Hox gene families provides insights of decapod evolution.</title>
        <authorList>
            <person name="Jeong J.-H."/>
            <person name="Song I."/>
            <person name="Kim S."/>
            <person name="Choi T."/>
            <person name="Kim D."/>
            <person name="Ryu S."/>
            <person name="Kim W."/>
        </authorList>
    </citation>
    <scope>NUCLEOTIDE SEQUENCE [LARGE SCALE GENOMIC DNA]</scope>
    <source>
        <tissue evidence="2">Muscle</tissue>
    </source>
</reference>
<feature type="compositionally biased region" description="Basic and acidic residues" evidence="1">
    <location>
        <begin position="1"/>
        <end position="15"/>
    </location>
</feature>
<sequence length="61" mass="6592">MKSEKLGGRVSEAKGRPRKYWGGDGWRGALMPSPDWSGLERSGRQGDGGTNGKGGKEFVRL</sequence>
<evidence type="ECO:0000256" key="1">
    <source>
        <dbReference type="SAM" id="MobiDB-lite"/>
    </source>
</evidence>
<dbReference type="EMBL" id="VSRR010000020">
    <property type="protein sequence ID" value="MPC08183.1"/>
    <property type="molecule type" value="Genomic_DNA"/>
</dbReference>
<gene>
    <name evidence="2" type="ORF">E2C01_000760</name>
</gene>
<feature type="region of interest" description="Disordered" evidence="1">
    <location>
        <begin position="1"/>
        <end position="61"/>
    </location>
</feature>
<evidence type="ECO:0000313" key="2">
    <source>
        <dbReference type="EMBL" id="MPC08183.1"/>
    </source>
</evidence>
<dbReference type="AlphaFoldDB" id="A0A5B7CKT8"/>
<keyword evidence="3" id="KW-1185">Reference proteome</keyword>